<dbReference type="SUPFAM" id="SSF52540">
    <property type="entry name" value="P-loop containing nucleoside triphosphate hydrolases"/>
    <property type="match status" value="1"/>
</dbReference>
<dbReference type="RefSeq" id="WP_103660050.1">
    <property type="nucleotide sequence ID" value="NZ_NXEJ01000011.1"/>
</dbReference>
<dbReference type="EMBL" id="NXEJ01000011">
    <property type="protein sequence ID" value="POO49142.1"/>
    <property type="molecule type" value="Genomic_DNA"/>
</dbReference>
<dbReference type="AlphaFoldDB" id="A0AAE5VML2"/>
<comment type="caution">
    <text evidence="1">The sequence shown here is derived from an EMBL/GenBank/DDBJ whole genome shotgun (WGS) entry which is preliminary data.</text>
</comment>
<organism evidence="1 2">
    <name type="scientific">Agrobacterium rosae</name>
    <dbReference type="NCBI Taxonomy" id="1972867"/>
    <lineage>
        <taxon>Bacteria</taxon>
        <taxon>Pseudomonadati</taxon>
        <taxon>Pseudomonadota</taxon>
        <taxon>Alphaproteobacteria</taxon>
        <taxon>Hyphomicrobiales</taxon>
        <taxon>Rhizobiaceae</taxon>
        <taxon>Rhizobium/Agrobacterium group</taxon>
        <taxon>Agrobacterium</taxon>
    </lineage>
</organism>
<dbReference type="InterPro" id="IPR027417">
    <property type="entry name" value="P-loop_NTPase"/>
</dbReference>
<evidence type="ECO:0000313" key="2">
    <source>
        <dbReference type="Proteomes" id="UP000237447"/>
    </source>
</evidence>
<accession>A0AAE5VML2</accession>
<dbReference type="Proteomes" id="UP000237447">
    <property type="component" value="Unassembled WGS sequence"/>
</dbReference>
<protein>
    <recommendedName>
        <fullName evidence="3">Terminase-like family protein</fullName>
    </recommendedName>
</protein>
<dbReference type="Gene3D" id="3.30.420.240">
    <property type="match status" value="1"/>
</dbReference>
<dbReference type="Gene3D" id="3.40.50.300">
    <property type="entry name" value="P-loop containing nucleotide triphosphate hydrolases"/>
    <property type="match status" value="1"/>
</dbReference>
<reference evidence="1 2" key="1">
    <citation type="journal article" date="2018" name="Syst. Appl. Microbiol.">
        <title>Agrobacterium rosae sp. nov., isolated from galls on different agricultural crops.</title>
        <authorList>
            <person name="Kuzmanovic N."/>
            <person name="Pulawska J."/>
            <person name="Smalla K."/>
            <person name="Nesme X."/>
        </authorList>
    </citation>
    <scope>NUCLEOTIDE SEQUENCE [LARGE SCALE GENOMIC DNA]</scope>
    <source>
        <strain evidence="1 2">NCPPB 1650</strain>
    </source>
</reference>
<name>A0AAE5VML2_9HYPH</name>
<dbReference type="GeneID" id="86882005"/>
<proteinExistence type="predicted"/>
<evidence type="ECO:0008006" key="3">
    <source>
        <dbReference type="Google" id="ProtNLM"/>
    </source>
</evidence>
<sequence>MTAHDQELQKLAALLDVYRDDIAVFAQQVFGSTLTPKQIEFCEAFRTQRTITFRGGVGFGKTHAEAIVTWWALICHDQIQVSIFGPSEPQLRGGIWKELQVLHGKMSLLFKESFDVQATRISRVVNPSSCFAEYRLASGDKPDNARGIHAHNNFVIVDEASGIDDAVFTGALLNILTDPNAKLCLVSNPSKASGFFWRTHSDPDIRDEWTQVHGQMKDSPHFDPKTFEQLAKNYGGPLSREYRVMVLGEFPLSDIDGLISREWIETAILNTEVIPAPNAPVIWGLDPAGAGKDSSVLAMRHDNVLLGFEEWRGLDPTQLAYKVRDLYQSTPKNLRPAIIAVDSTGLGHGVWSNLKDFGLPCHPCIFAGTPTRNPDRYHRVRDQIWFEMREWFATENVSIPNHQRLIEELVTPTYDDGSGKIKLEDKKLIKKRIGRSPDYADALAITFSVNPSRFQSKFSWSKPIEYTNLQSFQ</sequence>
<evidence type="ECO:0000313" key="1">
    <source>
        <dbReference type="EMBL" id="POO49142.1"/>
    </source>
</evidence>
<gene>
    <name evidence="1" type="ORF">CPJ18_22080</name>
</gene>